<dbReference type="AlphaFoldDB" id="A0A194VS02"/>
<feature type="region of interest" description="Disordered" evidence="1">
    <location>
        <begin position="506"/>
        <end position="536"/>
    </location>
</feature>
<sequence length="575" mass="64954">MTGRRRNTAGAEGDTPEPSYAARCLRAMGSSSSSASSTASMITPPPGFLAVSLQLLKEQLMQHALVTPTFRGSYWRIHRKSSTFWRSVDVMRPIDEIIEVVNENDMYGPREIFEELDADDRWASFVDDVHRQRQATQHYLADKYRFIESDPESDDDDGDVRCSVEDKCRDTEQAGSSSRSTLDGPSSSIPATNEKLKGAHILSAPGLLSQASSPQSSRAHNDENDRPTEISKTRSFFDRSDWEAAPEDDSESSEDDEEEVETEEAESERVSRLFEDFPTCVVRTERLTSSDEEYGATAIRDPSSQWTSIESYKLPRRVQEYLADLSIAHAQTSQPSRDTDTKLGSGAHRWLFATLHNEFESAVYEVQESRRLIWSTTKTAQKRGGNQEYGLQRCSWKFWDEPDDTNHGPQIIITEPDGKEHYLIDLEAFWSKMRQRSERHAADTARDTEKYVPTDKMEDVPKCTMQEVETCSNDDDVALVPVCAASSTTMRGQKWSTRLKQAFSRRSGQPRTLLPLCHDGEEGGSSQSEDSETERLLRLDGTWDSRRRQGGELDMLRLIGVLGLLRTIAYCCSKS</sequence>
<protein>
    <submittedName>
        <fullName evidence="2">Uncharacterized protein</fullName>
    </submittedName>
</protein>
<dbReference type="Proteomes" id="UP000078559">
    <property type="component" value="Chromosome 2"/>
</dbReference>
<feature type="compositionally biased region" description="Polar residues" evidence="1">
    <location>
        <begin position="173"/>
        <end position="191"/>
    </location>
</feature>
<dbReference type="EMBL" id="CM003099">
    <property type="protein sequence ID" value="KUI66971.1"/>
    <property type="molecule type" value="Genomic_DNA"/>
</dbReference>
<organism evidence="2 3">
    <name type="scientific">Cytospora mali</name>
    <name type="common">Apple Valsa canker fungus</name>
    <name type="synonym">Valsa mali</name>
    <dbReference type="NCBI Taxonomy" id="578113"/>
    <lineage>
        <taxon>Eukaryota</taxon>
        <taxon>Fungi</taxon>
        <taxon>Dikarya</taxon>
        <taxon>Ascomycota</taxon>
        <taxon>Pezizomycotina</taxon>
        <taxon>Sordariomycetes</taxon>
        <taxon>Sordariomycetidae</taxon>
        <taxon>Diaporthales</taxon>
        <taxon>Cytosporaceae</taxon>
        <taxon>Cytospora</taxon>
    </lineage>
</organism>
<feature type="region of interest" description="Disordered" evidence="1">
    <location>
        <begin position="1"/>
        <end position="20"/>
    </location>
</feature>
<gene>
    <name evidence="2" type="ORF">VM1G_02002</name>
</gene>
<accession>A0A194VS02</accession>
<dbReference type="OrthoDB" id="5239640at2759"/>
<evidence type="ECO:0000256" key="1">
    <source>
        <dbReference type="SAM" id="MobiDB-lite"/>
    </source>
</evidence>
<evidence type="ECO:0000313" key="3">
    <source>
        <dbReference type="Proteomes" id="UP000078559"/>
    </source>
</evidence>
<keyword evidence="3" id="KW-1185">Reference proteome</keyword>
<feature type="compositionally biased region" description="Acidic residues" evidence="1">
    <location>
        <begin position="244"/>
        <end position="266"/>
    </location>
</feature>
<reference evidence="2" key="1">
    <citation type="submission" date="2014-12" db="EMBL/GenBank/DDBJ databases">
        <title>Genome Sequence of Valsa Canker Pathogens Uncovers a Specific Adaption of Colonization on Woody Bark.</title>
        <authorList>
            <person name="Yin Z."/>
            <person name="Liu H."/>
            <person name="Gao X."/>
            <person name="Li Z."/>
            <person name="Song N."/>
            <person name="Ke X."/>
            <person name="Dai Q."/>
            <person name="Wu Y."/>
            <person name="Sun Y."/>
            <person name="Xu J.-R."/>
            <person name="Kang Z.K."/>
            <person name="Wang L."/>
            <person name="Huang L."/>
        </authorList>
    </citation>
    <scope>NUCLEOTIDE SEQUENCE [LARGE SCALE GENOMIC DNA]</scope>
    <source>
        <strain evidence="2">03-8</strain>
    </source>
</reference>
<evidence type="ECO:0000313" key="2">
    <source>
        <dbReference type="EMBL" id="KUI66971.1"/>
    </source>
</evidence>
<feature type="region of interest" description="Disordered" evidence="1">
    <location>
        <begin position="168"/>
        <end position="192"/>
    </location>
</feature>
<name>A0A194VS02_CYTMA</name>
<feature type="compositionally biased region" description="Basic and acidic residues" evidence="1">
    <location>
        <begin position="219"/>
        <end position="242"/>
    </location>
</feature>
<feature type="compositionally biased region" description="Polar residues" evidence="1">
    <location>
        <begin position="209"/>
        <end position="218"/>
    </location>
</feature>
<proteinExistence type="predicted"/>
<feature type="region of interest" description="Disordered" evidence="1">
    <location>
        <begin position="208"/>
        <end position="271"/>
    </location>
</feature>